<dbReference type="InterPro" id="IPR001305">
    <property type="entry name" value="HSP_DnaJ_Cys-rich_dom"/>
</dbReference>
<feature type="transmembrane region" description="Helical" evidence="1">
    <location>
        <begin position="305"/>
        <end position="326"/>
    </location>
</feature>
<dbReference type="InterPro" id="IPR052789">
    <property type="entry name" value="SSUH2_homolog"/>
</dbReference>
<evidence type="ECO:0000256" key="1">
    <source>
        <dbReference type="SAM" id="Phobius"/>
    </source>
</evidence>
<proteinExistence type="predicted"/>
<dbReference type="PANTHER" id="PTHR48465:SF1">
    <property type="entry name" value="PROTEIN SSUH2 HOMOLOG"/>
    <property type="match status" value="1"/>
</dbReference>
<keyword evidence="1" id="KW-0812">Transmembrane</keyword>
<dbReference type="RefSeq" id="WP_206721072.1">
    <property type="nucleotide sequence ID" value="NZ_CP071090.1"/>
</dbReference>
<keyword evidence="3" id="KW-1185">Reference proteome</keyword>
<evidence type="ECO:0000313" key="2">
    <source>
        <dbReference type="EMBL" id="QSQ19488.1"/>
    </source>
</evidence>
<sequence length="786" mass="85613">MHAEEMEQKARTAAVRWARWRLGPLGFRELITRVDLETLRYGRLITRYAVRKGVWKEEAFTGGANALGRMMALEALDLWSGTPEELAARTSHTVGCGTCAGSGQVTCPTCEGTLRASCSGCGGSGRRMSRARKNYRMVTCQECRGNGTKKCVRCSKGWVGCSTCGGSGRMRRWLKVTTSEHTQVGVWPEDERLRGHPGLLRGSPKALQWRGARTLETRKHDGPLPESQLGPEAEAAGFPAMRASLEPRLEPLRARVLSQTLEVFEAPSATVHYAFAGRPGFIKLLGSDFRATPARDSRPFIHRTGWLLGVFFLAYLGAGFLLKAFADRNEFYRHHSSRGLVELASLGLISGLCLMTASWLRRRRADGSKLAMRWHDRLGPGIAGLCALIFLGCFAFVGPSVRELTRLTASGALEEAELHASALHAEGETSAEFVEARNAFIKARIQGMKNREAVDFLTFFVNMKDGAQPLEAERQRLREAWVLSALSQGNEDDVERELTVLASEGAPESTVKELRARLENQRLQQGKALLEKGEAEEALRALQRIREPGLASEPPGPLVSHAYLLRARGCPEQQLQCRAQALKLAVEADPGEAARVELASFRSGEAARLKQVAHADGSLGSSLRALHDAEAEAGVLLSTLEGDAELTEARNELLQRREALLRNRTSLGEPVEVAQELLGPSGLEEKHSGVFAMREVPAGTLVHLFVSQGVTRGIHVTAVEHGREALSAEALQQVARRLTGQVFAAKDLTRTGTGVAHVPVRLGPHSALLGWHGGALVEALIGKVEP</sequence>
<gene>
    <name evidence="2" type="ORF">JY651_29740</name>
</gene>
<accession>A0ABX7NLI4</accession>
<keyword evidence="1" id="KW-1133">Transmembrane helix</keyword>
<keyword evidence="1" id="KW-0472">Membrane</keyword>
<dbReference type="Proteomes" id="UP000662747">
    <property type="component" value="Chromosome"/>
</dbReference>
<name>A0ABX7NLI4_9BACT</name>
<evidence type="ECO:0000313" key="3">
    <source>
        <dbReference type="Proteomes" id="UP000662747"/>
    </source>
</evidence>
<reference evidence="2 3" key="1">
    <citation type="submission" date="2021-02" db="EMBL/GenBank/DDBJ databases">
        <title>De Novo genome assembly of isolated myxobacteria.</title>
        <authorList>
            <person name="Stevens D.C."/>
        </authorList>
    </citation>
    <scope>NUCLEOTIDE SEQUENCE [LARGE SCALE GENOMIC DNA]</scope>
    <source>
        <strain evidence="3">SCPEA02</strain>
    </source>
</reference>
<dbReference type="EMBL" id="CP071090">
    <property type="protein sequence ID" value="QSQ19488.1"/>
    <property type="molecule type" value="Genomic_DNA"/>
</dbReference>
<dbReference type="CDD" id="cd10719">
    <property type="entry name" value="DnaJ_zf"/>
    <property type="match status" value="1"/>
</dbReference>
<dbReference type="PANTHER" id="PTHR48465">
    <property type="entry name" value="PROTEIN SSUH2 HOMOLOG"/>
    <property type="match status" value="1"/>
</dbReference>
<organism evidence="2 3">
    <name type="scientific">Pyxidicoccus parkwayensis</name>
    <dbReference type="NCBI Taxonomy" id="2813578"/>
    <lineage>
        <taxon>Bacteria</taxon>
        <taxon>Pseudomonadati</taxon>
        <taxon>Myxococcota</taxon>
        <taxon>Myxococcia</taxon>
        <taxon>Myxococcales</taxon>
        <taxon>Cystobacterineae</taxon>
        <taxon>Myxococcaceae</taxon>
        <taxon>Pyxidicoccus</taxon>
    </lineage>
</organism>
<feature type="transmembrane region" description="Helical" evidence="1">
    <location>
        <begin position="381"/>
        <end position="401"/>
    </location>
</feature>
<protein>
    <recommendedName>
        <fullName evidence="4">CR-type domain-containing protein</fullName>
    </recommendedName>
</protein>
<evidence type="ECO:0008006" key="4">
    <source>
        <dbReference type="Google" id="ProtNLM"/>
    </source>
</evidence>
<feature type="transmembrane region" description="Helical" evidence="1">
    <location>
        <begin position="338"/>
        <end position="360"/>
    </location>
</feature>